<dbReference type="PANTHER" id="PTHR47623">
    <property type="entry name" value="OS09G0287300 PROTEIN"/>
    <property type="match status" value="1"/>
</dbReference>
<dbReference type="SUPFAM" id="SSF53254">
    <property type="entry name" value="Phosphoglycerate mutase-like"/>
    <property type="match status" value="1"/>
</dbReference>
<dbReference type="SMART" id="SM00855">
    <property type="entry name" value="PGAM"/>
    <property type="match status" value="1"/>
</dbReference>
<dbReference type="Pfam" id="PF00300">
    <property type="entry name" value="His_Phos_1"/>
    <property type="match status" value="1"/>
</dbReference>
<gene>
    <name evidence="2" type="ORF">AO498_07180</name>
</gene>
<dbReference type="CDD" id="cd07067">
    <property type="entry name" value="HP_PGM_like"/>
    <property type="match status" value="1"/>
</dbReference>
<dbReference type="OrthoDB" id="9810154at2"/>
<dbReference type="KEGG" id="alm:AO498_07180"/>
<evidence type="ECO:0000313" key="3">
    <source>
        <dbReference type="Proteomes" id="UP000073816"/>
    </source>
</evidence>
<name>A0A142EM37_9BACT</name>
<dbReference type="PATRIC" id="fig|1727163.4.peg.1490"/>
<evidence type="ECO:0000313" key="2">
    <source>
        <dbReference type="EMBL" id="AMQ56192.1"/>
    </source>
</evidence>
<dbReference type="PANTHER" id="PTHR47623:SF1">
    <property type="entry name" value="OS09G0287300 PROTEIN"/>
    <property type="match status" value="1"/>
</dbReference>
<keyword evidence="3" id="KW-1185">Reference proteome</keyword>
<protein>
    <submittedName>
        <fullName evidence="2">Phosphoglycerate mutase</fullName>
    </submittedName>
</protein>
<proteinExistence type="predicted"/>
<reference evidence="3" key="1">
    <citation type="submission" date="2015-09" db="EMBL/GenBank/DDBJ databases">
        <title>Complete sequence of Algoriphagus sp. M8-2.</title>
        <authorList>
            <person name="Shintani M."/>
        </authorList>
    </citation>
    <scope>NUCLEOTIDE SEQUENCE [LARGE SCALE GENOMIC DNA]</scope>
    <source>
        <strain evidence="3">M8-2</strain>
    </source>
</reference>
<dbReference type="Gene3D" id="3.40.50.1240">
    <property type="entry name" value="Phosphoglycerate mutase-like"/>
    <property type="match status" value="1"/>
</dbReference>
<feature type="binding site" evidence="1">
    <location>
        <position position="58"/>
    </location>
    <ligand>
        <name>substrate</name>
    </ligand>
</feature>
<evidence type="ECO:0000256" key="1">
    <source>
        <dbReference type="PIRSR" id="PIRSR613078-2"/>
    </source>
</evidence>
<sequence>MKKIILIRHGKSAWDQPWLSDHDRPLADRGIHDAPKMASRLKEKSIHPDLILSSTAIRAAETAKITAEILGIPEDEIEFEKNLYHASPSILLKYIHLQKDSKDLIFLVGHNPGLNELISYLGGKLDNLPTSGQFGFTFATNSWNEIGPQNAKVWFIDYPKKKH</sequence>
<dbReference type="InterPro" id="IPR013078">
    <property type="entry name" value="His_Pase_superF_clade-1"/>
</dbReference>
<dbReference type="Proteomes" id="UP000073816">
    <property type="component" value="Chromosome"/>
</dbReference>
<dbReference type="EMBL" id="CP012836">
    <property type="protein sequence ID" value="AMQ56192.1"/>
    <property type="molecule type" value="Genomic_DNA"/>
</dbReference>
<reference evidence="2 3" key="2">
    <citation type="journal article" date="2016" name="Genome Announc.">
        <title>Complete Genome Sequence of Algoriphagus sp. Strain M8-2, Isolated from a Brackish Lake.</title>
        <authorList>
            <person name="Muraguchi Y."/>
            <person name="Kushimoto K."/>
            <person name="Ohtsubo Y."/>
            <person name="Suzuki T."/>
            <person name="Dohra H."/>
            <person name="Kimbara K."/>
            <person name="Shintani M."/>
        </authorList>
    </citation>
    <scope>NUCLEOTIDE SEQUENCE [LARGE SCALE GENOMIC DNA]</scope>
    <source>
        <strain evidence="2 3">M8-2</strain>
    </source>
</reference>
<organism evidence="2 3">
    <name type="scientific">Algoriphagus sanaruensis</name>
    <dbReference type="NCBI Taxonomy" id="1727163"/>
    <lineage>
        <taxon>Bacteria</taxon>
        <taxon>Pseudomonadati</taxon>
        <taxon>Bacteroidota</taxon>
        <taxon>Cytophagia</taxon>
        <taxon>Cytophagales</taxon>
        <taxon>Cyclobacteriaceae</taxon>
        <taxon>Algoriphagus</taxon>
    </lineage>
</organism>
<dbReference type="InterPro" id="IPR029033">
    <property type="entry name" value="His_PPase_superfam"/>
</dbReference>
<accession>A0A142EM37</accession>
<dbReference type="RefSeq" id="WP_067545280.1">
    <property type="nucleotide sequence ID" value="NZ_CP012836.1"/>
</dbReference>
<dbReference type="AlphaFoldDB" id="A0A142EM37"/>